<dbReference type="Proteomes" id="UP000285109">
    <property type="component" value="Unassembled WGS sequence"/>
</dbReference>
<dbReference type="Proteomes" id="UP000260862">
    <property type="component" value="Unassembled WGS sequence"/>
</dbReference>
<evidence type="ECO:0000313" key="5">
    <source>
        <dbReference type="EMBL" id="RHM96342.1"/>
    </source>
</evidence>
<name>A0A3E4MU63_9BACT</name>
<keyword evidence="1" id="KW-0472">Membrane</keyword>
<evidence type="ECO:0000313" key="8">
    <source>
        <dbReference type="Proteomes" id="UP000285109"/>
    </source>
</evidence>
<accession>A0A3E4MU63</accession>
<gene>
    <name evidence="4" type="ORF">DW653_00960</name>
    <name evidence="3" type="ORF">DWY14_16300</name>
    <name evidence="5" type="ORF">DWZ34_09475</name>
    <name evidence="2" type="ORF">DXD04_12205</name>
</gene>
<dbReference type="Proteomes" id="UP000283485">
    <property type="component" value="Unassembled WGS sequence"/>
</dbReference>
<keyword evidence="1" id="KW-0812">Transmembrane</keyword>
<reference evidence="6 7" key="1">
    <citation type="submission" date="2018-08" db="EMBL/GenBank/DDBJ databases">
        <title>A genome reference for cultivated species of the human gut microbiota.</title>
        <authorList>
            <person name="Zou Y."/>
            <person name="Xue W."/>
            <person name="Luo G."/>
        </authorList>
    </citation>
    <scope>NUCLEOTIDE SEQUENCE [LARGE SCALE GENOMIC DNA]</scope>
    <source>
        <strain evidence="3 9">AF24-16AC</strain>
        <strain evidence="5 8">AF31-28B-AC</strain>
        <strain evidence="4 7">AM23-23</strain>
        <strain evidence="2 6">TF10-3AC</strain>
    </source>
</reference>
<keyword evidence="6" id="KW-1185">Reference proteome</keyword>
<evidence type="ECO:0000313" key="3">
    <source>
        <dbReference type="EMBL" id="RGS02240.1"/>
    </source>
</evidence>
<keyword evidence="1" id="KW-1133">Transmembrane helix</keyword>
<protein>
    <submittedName>
        <fullName evidence="2">Uncharacterized protein</fullName>
    </submittedName>
</protein>
<proteinExistence type="predicted"/>
<evidence type="ECO:0000313" key="2">
    <source>
        <dbReference type="EMBL" id="RGK53270.1"/>
    </source>
</evidence>
<organism evidence="2 6">
    <name type="scientific">Phocaeicola plebeius</name>
    <dbReference type="NCBI Taxonomy" id="310297"/>
    <lineage>
        <taxon>Bacteria</taxon>
        <taxon>Pseudomonadati</taxon>
        <taxon>Bacteroidota</taxon>
        <taxon>Bacteroidia</taxon>
        <taxon>Bacteroidales</taxon>
        <taxon>Bacteroidaceae</taxon>
        <taxon>Phocaeicola</taxon>
    </lineage>
</organism>
<feature type="transmembrane region" description="Helical" evidence="1">
    <location>
        <begin position="33"/>
        <end position="53"/>
    </location>
</feature>
<dbReference type="AlphaFoldDB" id="A0A3E4MU63"/>
<dbReference type="EMBL" id="QSQT01000024">
    <property type="protein sequence ID" value="RGK53270.1"/>
    <property type="molecule type" value="Genomic_DNA"/>
</dbReference>
<sequence>MFGIAIYLLMTQGSSHGIVWGGRYGNKLEGTLNGYGVLLIACGMLLCTLCWLWQNRPKGFSISMGETKNVVISNATTEQAKEILSSEYYPAKICMFITNKANKHTLQIIRTNIRIFQIFLFDKNRQVFHLIGPHKNTEISLEQVCKITDDYFCSSNLLKEEKYTWEISL</sequence>
<evidence type="ECO:0000313" key="6">
    <source>
        <dbReference type="Proteomes" id="UP000260862"/>
    </source>
</evidence>
<evidence type="ECO:0000313" key="4">
    <source>
        <dbReference type="EMBL" id="RHF93468.1"/>
    </source>
</evidence>
<dbReference type="EMBL" id="QRQK01000016">
    <property type="protein sequence ID" value="RHM96342.1"/>
    <property type="molecule type" value="Genomic_DNA"/>
</dbReference>
<evidence type="ECO:0000256" key="1">
    <source>
        <dbReference type="SAM" id="Phobius"/>
    </source>
</evidence>
<dbReference type="EMBL" id="QRHQ01000001">
    <property type="protein sequence ID" value="RHF93468.1"/>
    <property type="molecule type" value="Genomic_DNA"/>
</dbReference>
<dbReference type="Proteomes" id="UP000285750">
    <property type="component" value="Unassembled WGS sequence"/>
</dbReference>
<dbReference type="EMBL" id="QRUY01000057">
    <property type="protein sequence ID" value="RGS02240.1"/>
    <property type="molecule type" value="Genomic_DNA"/>
</dbReference>
<evidence type="ECO:0000313" key="9">
    <source>
        <dbReference type="Proteomes" id="UP000285750"/>
    </source>
</evidence>
<comment type="caution">
    <text evidence="2">The sequence shown here is derived from an EMBL/GenBank/DDBJ whole genome shotgun (WGS) entry which is preliminary data.</text>
</comment>
<evidence type="ECO:0000313" key="7">
    <source>
        <dbReference type="Proteomes" id="UP000283485"/>
    </source>
</evidence>